<reference evidence="2" key="1">
    <citation type="submission" date="2023-08" db="EMBL/GenBank/DDBJ databases">
        <authorList>
            <person name="Chen Y."/>
            <person name="Shah S."/>
            <person name="Dougan E. K."/>
            <person name="Thang M."/>
            <person name="Chan C."/>
        </authorList>
    </citation>
    <scope>NUCLEOTIDE SEQUENCE</scope>
</reference>
<evidence type="ECO:0000313" key="3">
    <source>
        <dbReference type="Proteomes" id="UP001178507"/>
    </source>
</evidence>
<dbReference type="AlphaFoldDB" id="A0AA36HTW8"/>
<dbReference type="Proteomes" id="UP001178507">
    <property type="component" value="Unassembled WGS sequence"/>
</dbReference>
<proteinExistence type="predicted"/>
<dbReference type="InterPro" id="IPR003609">
    <property type="entry name" value="Pan_app"/>
</dbReference>
<accession>A0AA36HTW8</accession>
<feature type="domain" description="Apple" evidence="1">
    <location>
        <begin position="351"/>
        <end position="381"/>
    </location>
</feature>
<name>A0AA36HTW8_9DINO</name>
<organism evidence="2 3">
    <name type="scientific">Effrenium voratum</name>
    <dbReference type="NCBI Taxonomy" id="2562239"/>
    <lineage>
        <taxon>Eukaryota</taxon>
        <taxon>Sar</taxon>
        <taxon>Alveolata</taxon>
        <taxon>Dinophyceae</taxon>
        <taxon>Suessiales</taxon>
        <taxon>Symbiodiniaceae</taxon>
        <taxon>Effrenium</taxon>
    </lineage>
</organism>
<gene>
    <name evidence="2" type="ORF">EVOR1521_LOCUS4588</name>
</gene>
<protein>
    <recommendedName>
        <fullName evidence="1">Apple domain-containing protein</fullName>
    </recommendedName>
</protein>
<dbReference type="EMBL" id="CAUJNA010000313">
    <property type="protein sequence ID" value="CAJ1375278.1"/>
    <property type="molecule type" value="Genomic_DNA"/>
</dbReference>
<sequence>MPVSGWGEETVWQAVVGLGALPVAGGRARARFFLRGALLVGSLPVVRGSFDFSGDANVFRTPTESTVYLTKGERRFFLKRVTLAEDWRPGYDSRRRRWGPRRAYQATGLRIQRPDLSEIPASQKARTWEALLAERKSWPEILLFKKRISKSDGQWRLGLRELAADEPTWSSWIYWLMEALSDMTMPSGIKVHADGWWMDSYSRGAQIPLDREGEETVTEYLVHMWRPGGNLPPLIIEYDLMRSVVEVSVVSNGNGNELWLWPLSASLFEVPVLEPSAQLAVTGIGAVHSARVDVDGNFTNETMMTEEAVAFPCVVGQLSADSCSAALGCVFGETLSGASDQAVTGGWQVYDSWAECQQRCCHDEDCLSVTWDNETKICKTHMDYLDLVLTSSATGMYAPIASRAPSTDGFKAMRSRLEWQGAPVGQYPGHRSVTFCKAMCAAEPLCNSIVYHDTHGCFLRTACVYDHSIRSYDYTDDAAWTFYKTQPKCKEVYDWTEEERLGD</sequence>
<evidence type="ECO:0000259" key="1">
    <source>
        <dbReference type="Pfam" id="PF00024"/>
    </source>
</evidence>
<evidence type="ECO:0000313" key="2">
    <source>
        <dbReference type="EMBL" id="CAJ1375278.1"/>
    </source>
</evidence>
<keyword evidence="3" id="KW-1185">Reference proteome</keyword>
<dbReference type="Pfam" id="PF00024">
    <property type="entry name" value="PAN_1"/>
    <property type="match status" value="1"/>
</dbReference>
<comment type="caution">
    <text evidence="2">The sequence shown here is derived from an EMBL/GenBank/DDBJ whole genome shotgun (WGS) entry which is preliminary data.</text>
</comment>